<dbReference type="RefSeq" id="WP_349661449.1">
    <property type="nucleotide sequence ID" value="NZ_JBEGDG010000020.1"/>
</dbReference>
<dbReference type="Gene3D" id="3.40.50.1820">
    <property type="entry name" value="alpha/beta hydrolase"/>
    <property type="match status" value="1"/>
</dbReference>
<dbReference type="GO" id="GO:0016787">
    <property type="term" value="F:hydrolase activity"/>
    <property type="evidence" value="ECO:0007669"/>
    <property type="project" value="UniProtKB-KW"/>
</dbReference>
<organism evidence="2 3">
    <name type="scientific">Lysinibacillus zambalensis</name>
    <dbReference type="NCBI Taxonomy" id="3160866"/>
    <lineage>
        <taxon>Bacteria</taxon>
        <taxon>Bacillati</taxon>
        <taxon>Bacillota</taxon>
        <taxon>Bacilli</taxon>
        <taxon>Bacillales</taxon>
        <taxon>Bacillaceae</taxon>
        <taxon>Lysinibacillus</taxon>
    </lineage>
</organism>
<gene>
    <name evidence="2" type="ORF">ABNX05_20795</name>
</gene>
<evidence type="ECO:0000313" key="3">
    <source>
        <dbReference type="Proteomes" id="UP001478862"/>
    </source>
</evidence>
<dbReference type="InterPro" id="IPR000073">
    <property type="entry name" value="AB_hydrolase_1"/>
</dbReference>
<keyword evidence="3" id="KW-1185">Reference proteome</keyword>
<keyword evidence="2" id="KW-0378">Hydrolase</keyword>
<proteinExistence type="predicted"/>
<reference evidence="2 3" key="1">
    <citation type="submission" date="2024-06" db="EMBL/GenBank/DDBJ databases">
        <title>Lysinibacillus zambalefons sp. nov., a Novel Firmicute Isolated from the Poon Bato Zambales Hyperalkaline Spring.</title>
        <authorList>
            <person name="Aja J.A."/>
            <person name="Lazaro J.E.H."/>
            <person name="Llorin L.D."/>
            <person name="Lim K.R."/>
            <person name="Teodosio J."/>
            <person name="Dalisay D.S."/>
        </authorList>
    </citation>
    <scope>NUCLEOTIDE SEQUENCE [LARGE SCALE GENOMIC DNA]</scope>
    <source>
        <strain evidence="2 3">M3</strain>
    </source>
</reference>
<dbReference type="Proteomes" id="UP001478862">
    <property type="component" value="Unassembled WGS sequence"/>
</dbReference>
<dbReference type="Pfam" id="PF00561">
    <property type="entry name" value="Abhydrolase_1"/>
    <property type="match status" value="1"/>
</dbReference>
<accession>A0ABV1MX47</accession>
<dbReference type="InterPro" id="IPR050266">
    <property type="entry name" value="AB_hydrolase_sf"/>
</dbReference>
<dbReference type="SUPFAM" id="SSF53474">
    <property type="entry name" value="alpha/beta-Hydrolases"/>
    <property type="match status" value="1"/>
</dbReference>
<comment type="caution">
    <text evidence="2">The sequence shown here is derived from an EMBL/GenBank/DDBJ whole genome shotgun (WGS) entry which is preliminary data.</text>
</comment>
<dbReference type="InterPro" id="IPR029058">
    <property type="entry name" value="AB_hydrolase_fold"/>
</dbReference>
<dbReference type="EMBL" id="JBEGDG010000020">
    <property type="protein sequence ID" value="MEQ6357072.1"/>
    <property type="molecule type" value="Genomic_DNA"/>
</dbReference>
<sequence length="287" mass="32504">MSIYKTQIGREMSLKLYDAQLRKLEYSCKDVYVHTRFGRTHIIETGNLSGEPLLVFHGGNSTTAYNLLMYRFLLKDFHIYAVDIIGHPGKSDEVNLSPRNYDYGKWARDVITALGFDRIACFGTSFGGGVLAKLMCTAPEKVKKSVLIVPSGINNAFPISTVKMMIPLLKYKLTKNEKYIKKTALFMAINEEILDKDTLNMVKDSFDHVKTKIGMPSNVSEQLMQQCKAPTLIMAAEKDCLFPAEKVLPRAQRIIPNNTVHMLKGCGHMHMMPEREQKMIVDFLSVE</sequence>
<evidence type="ECO:0000259" key="1">
    <source>
        <dbReference type="Pfam" id="PF00561"/>
    </source>
</evidence>
<feature type="domain" description="AB hydrolase-1" evidence="1">
    <location>
        <begin position="52"/>
        <end position="166"/>
    </location>
</feature>
<evidence type="ECO:0000313" key="2">
    <source>
        <dbReference type="EMBL" id="MEQ6357072.1"/>
    </source>
</evidence>
<protein>
    <submittedName>
        <fullName evidence="2">Alpha/beta hydrolase</fullName>
    </submittedName>
</protein>
<dbReference type="PANTHER" id="PTHR43798:SF33">
    <property type="entry name" value="HYDROLASE, PUTATIVE (AFU_ORTHOLOGUE AFUA_2G14860)-RELATED"/>
    <property type="match status" value="1"/>
</dbReference>
<name>A0ABV1MX47_9BACI</name>
<dbReference type="PRINTS" id="PR00111">
    <property type="entry name" value="ABHYDROLASE"/>
</dbReference>
<dbReference type="PANTHER" id="PTHR43798">
    <property type="entry name" value="MONOACYLGLYCEROL LIPASE"/>
    <property type="match status" value="1"/>
</dbReference>